<dbReference type="EMBL" id="SWBM01000001">
    <property type="protein sequence ID" value="TKC19123.1"/>
    <property type="molecule type" value="Genomic_DNA"/>
</dbReference>
<evidence type="ECO:0000313" key="2">
    <source>
        <dbReference type="EMBL" id="TKC19123.1"/>
    </source>
</evidence>
<gene>
    <name evidence="2" type="ORF">FA727_06140</name>
</gene>
<dbReference type="OrthoDB" id="2990635at2"/>
<sequence length="310" mass="35950">MTQSNHCLYYAISKYLKLSVNIDLQPADIFQLFGGIAFKIVKSNNEHTSLFNIYGSNKNFEYFKQLTGITINVTEELNQEEALFKTFEMIKNNQIHMVYTNCFYLPYDKNNFNQTHNNHVVIIHDYDPVRKEFTISDSLVDFAKIDIETLMIARQNTEQGTLRFVDIDVSKAYDPIEIINNVDNSCVVNVKSYYEHLQAKFDEFIEMLNTLNNLEGIAKNFGFHTLARSILGVNGMVYTRHLMANSFKSKNINLFNEYIELSNNWNLFTANLLKLQKNKCDIDDITSLFKGVYYGENKLCETLLSTESKV</sequence>
<proteinExistence type="predicted"/>
<evidence type="ECO:0000313" key="3">
    <source>
        <dbReference type="Proteomes" id="UP000307756"/>
    </source>
</evidence>
<dbReference type="InterPro" id="IPR026935">
    <property type="entry name" value="BtrH_N"/>
</dbReference>
<reference evidence="2 3" key="1">
    <citation type="journal article" date="2011" name="J. Microbiol.">
        <title>Bacillus kyonggiensis sp. nov., isolated from soil of a lettuce field.</title>
        <authorList>
            <person name="Dong K."/>
            <person name="Lee S."/>
        </authorList>
    </citation>
    <scope>NUCLEOTIDE SEQUENCE [LARGE SCALE GENOMIC DNA]</scope>
    <source>
        <strain evidence="2 3">NB22</strain>
    </source>
</reference>
<comment type="caution">
    <text evidence="2">The sequence shown here is derived from an EMBL/GenBank/DDBJ whole genome shotgun (WGS) entry which is preliminary data.</text>
</comment>
<accession>A0A4U1DAR0</accession>
<evidence type="ECO:0000259" key="1">
    <source>
        <dbReference type="Pfam" id="PF14399"/>
    </source>
</evidence>
<dbReference type="AlphaFoldDB" id="A0A4U1DAR0"/>
<keyword evidence="3" id="KW-1185">Reference proteome</keyword>
<name>A0A4U1DAR0_9BACI</name>
<dbReference type="Proteomes" id="UP000307756">
    <property type="component" value="Unassembled WGS sequence"/>
</dbReference>
<feature type="domain" description="Butirosin biosynthesis protein H N-terminal" evidence="1">
    <location>
        <begin position="6"/>
        <end position="137"/>
    </location>
</feature>
<organism evidence="2 3">
    <name type="scientific">Robertmurraya kyonggiensis</name>
    <dbReference type="NCBI Taxonomy" id="1037680"/>
    <lineage>
        <taxon>Bacteria</taxon>
        <taxon>Bacillati</taxon>
        <taxon>Bacillota</taxon>
        <taxon>Bacilli</taxon>
        <taxon>Bacillales</taxon>
        <taxon>Bacillaceae</taxon>
        <taxon>Robertmurraya</taxon>
    </lineage>
</organism>
<dbReference type="Pfam" id="PF14399">
    <property type="entry name" value="BtrH_N"/>
    <property type="match status" value="1"/>
</dbReference>
<dbReference type="RefSeq" id="WP_136829961.1">
    <property type="nucleotide sequence ID" value="NZ_SWBM01000001.1"/>
</dbReference>
<protein>
    <recommendedName>
        <fullName evidence="1">Butirosin biosynthesis protein H N-terminal domain-containing protein</fullName>
    </recommendedName>
</protein>